<evidence type="ECO:0000313" key="3">
    <source>
        <dbReference type="Proteomes" id="UP000094527"/>
    </source>
</evidence>
<organism evidence="2 3">
    <name type="scientific">Orchesella cincta</name>
    <name type="common">Springtail</name>
    <name type="synonym">Podura cincta</name>
    <dbReference type="NCBI Taxonomy" id="48709"/>
    <lineage>
        <taxon>Eukaryota</taxon>
        <taxon>Metazoa</taxon>
        <taxon>Ecdysozoa</taxon>
        <taxon>Arthropoda</taxon>
        <taxon>Hexapoda</taxon>
        <taxon>Collembola</taxon>
        <taxon>Entomobryomorpha</taxon>
        <taxon>Entomobryoidea</taxon>
        <taxon>Orchesellidae</taxon>
        <taxon>Orchesellinae</taxon>
        <taxon>Orchesella</taxon>
    </lineage>
</organism>
<name>A0A1D2MPE0_ORCCI</name>
<dbReference type="GO" id="GO:0002028">
    <property type="term" value="P:regulation of sodium ion transport"/>
    <property type="evidence" value="ECO:0007669"/>
    <property type="project" value="TreeGrafter"/>
</dbReference>
<dbReference type="GO" id="GO:0017080">
    <property type="term" value="F:sodium channel regulator activity"/>
    <property type="evidence" value="ECO:0007669"/>
    <property type="project" value="TreeGrafter"/>
</dbReference>
<feature type="region of interest" description="Disordered" evidence="1">
    <location>
        <begin position="169"/>
        <end position="206"/>
    </location>
</feature>
<feature type="region of interest" description="Disordered" evidence="1">
    <location>
        <begin position="74"/>
        <end position="113"/>
    </location>
</feature>
<proteinExistence type="predicted"/>
<dbReference type="GO" id="GO:0005886">
    <property type="term" value="C:plasma membrane"/>
    <property type="evidence" value="ECO:0007669"/>
    <property type="project" value="TreeGrafter"/>
</dbReference>
<dbReference type="OrthoDB" id="6350671at2759"/>
<reference evidence="2 3" key="1">
    <citation type="journal article" date="2016" name="Genome Biol. Evol.">
        <title>Gene Family Evolution Reflects Adaptation to Soil Environmental Stressors in the Genome of the Collembolan Orchesella cincta.</title>
        <authorList>
            <person name="Faddeeva-Vakhrusheva A."/>
            <person name="Derks M.F."/>
            <person name="Anvar S.Y."/>
            <person name="Agamennone V."/>
            <person name="Suring W."/>
            <person name="Smit S."/>
            <person name="van Straalen N.M."/>
            <person name="Roelofs D."/>
        </authorList>
    </citation>
    <scope>NUCLEOTIDE SEQUENCE [LARGE SCALE GENOMIC DNA]</scope>
    <source>
        <tissue evidence="2">Mixed pool</tissue>
    </source>
</reference>
<dbReference type="PANTHER" id="PTHR12335:SF6">
    <property type="entry name" value="PROTEIN TIPE"/>
    <property type="match status" value="1"/>
</dbReference>
<evidence type="ECO:0000256" key="1">
    <source>
        <dbReference type="SAM" id="MobiDB-lite"/>
    </source>
</evidence>
<evidence type="ECO:0000313" key="2">
    <source>
        <dbReference type="EMBL" id="ODM94724.1"/>
    </source>
</evidence>
<dbReference type="InterPro" id="IPR031578">
    <property type="entry name" value="TipE"/>
</dbReference>
<dbReference type="EMBL" id="LJIJ01000762">
    <property type="protein sequence ID" value="ODM94724.1"/>
    <property type="molecule type" value="Genomic_DNA"/>
</dbReference>
<dbReference type="Proteomes" id="UP000094527">
    <property type="component" value="Unassembled WGS sequence"/>
</dbReference>
<protein>
    <submittedName>
        <fullName evidence="2">Protein tipE</fullName>
    </submittedName>
</protein>
<dbReference type="AlphaFoldDB" id="A0A1D2MPE0"/>
<dbReference type="PANTHER" id="PTHR12335">
    <property type="entry name" value="TIPE PROTEIN TEMPERATURE-INDUCED PARALYTIC E"/>
    <property type="match status" value="1"/>
</dbReference>
<keyword evidence="3" id="KW-1185">Reference proteome</keyword>
<dbReference type="Pfam" id="PF16972">
    <property type="entry name" value="TipE"/>
    <property type="match status" value="1"/>
</dbReference>
<comment type="caution">
    <text evidence="2">The sequence shown here is derived from an EMBL/GenBank/DDBJ whole genome shotgun (WGS) entry which is preliminary data.</text>
</comment>
<sequence length="206" mass="22139">MSGQLRSASVQQAPIGEKKSEWDYYGAKLFPNVKGCGYPPVVVCADFVKKYGKEGYTTRNHPLQLTRLVVVEEQSASTAPPPLQTSRTRGSANRGGGGSSADDPDAETSISVDDKTCIIQRSTSRGLNALSDKLPNSGKGLHAQVIEMNDLNPQLRHPVDGDVFLPKRNNNCNPPPPHERNGPTNPAAKNKGGEPTLLGGFEETDF</sequence>
<gene>
    <name evidence="2" type="ORF">Ocin01_11955</name>
</gene>
<accession>A0A1D2MPE0</accession>